<evidence type="ECO:0000313" key="3">
    <source>
        <dbReference type="Proteomes" id="UP000008021"/>
    </source>
</evidence>
<dbReference type="EnsemblPlants" id="OMERI11G19060.1">
    <property type="protein sequence ID" value="OMERI11G19060.1"/>
    <property type="gene ID" value="OMERI11G19060"/>
</dbReference>
<evidence type="ECO:0000256" key="1">
    <source>
        <dbReference type="SAM" id="SignalP"/>
    </source>
</evidence>
<dbReference type="AlphaFoldDB" id="A0A0E0F8Q6"/>
<feature type="signal peptide" evidence="1">
    <location>
        <begin position="1"/>
        <end position="17"/>
    </location>
</feature>
<keyword evidence="3" id="KW-1185">Reference proteome</keyword>
<protein>
    <submittedName>
        <fullName evidence="2">Uncharacterized protein</fullName>
    </submittedName>
</protein>
<organism evidence="2">
    <name type="scientific">Oryza meridionalis</name>
    <dbReference type="NCBI Taxonomy" id="40149"/>
    <lineage>
        <taxon>Eukaryota</taxon>
        <taxon>Viridiplantae</taxon>
        <taxon>Streptophyta</taxon>
        <taxon>Embryophyta</taxon>
        <taxon>Tracheophyta</taxon>
        <taxon>Spermatophyta</taxon>
        <taxon>Magnoliopsida</taxon>
        <taxon>Liliopsida</taxon>
        <taxon>Poales</taxon>
        <taxon>Poaceae</taxon>
        <taxon>BOP clade</taxon>
        <taxon>Oryzoideae</taxon>
        <taxon>Oryzeae</taxon>
        <taxon>Oryzinae</taxon>
        <taxon>Oryza</taxon>
    </lineage>
</organism>
<sequence>MPAVETMALWVAVVTLGAQIKAMAGTGKREREKVRLLREQAENTRKILKLLEDKQRPTSPDPAMAGVLTGLRGALDDISSSPEKEPGELHALDQRISSILWQYHHYHVANNIHREAPTMTQLASPPTFLMPWHGTPSNIAVGAGGGSGDWDHLVREIVEDARVTVQGAWYARHNMEEVLGVAQLAQQVADLLQRPHAASRLMMCDPEMSWPLLSKDLSEALRDTRWIVWYSQWHHLSTMPLLSAPPQTPSYFAGQGAMNNGRYPPVQPAQILDAAVKKIEFCLQVLLAIG</sequence>
<evidence type="ECO:0000313" key="2">
    <source>
        <dbReference type="EnsemblPlants" id="OMERI11G19060.1"/>
    </source>
</evidence>
<proteinExistence type="predicted"/>
<dbReference type="Gramene" id="OMERI11G19060.1">
    <property type="protein sequence ID" value="OMERI11G19060.1"/>
    <property type="gene ID" value="OMERI11G19060"/>
</dbReference>
<name>A0A0E0F8Q6_9ORYZ</name>
<feature type="chain" id="PRO_5002359081" evidence="1">
    <location>
        <begin position="18"/>
        <end position="290"/>
    </location>
</feature>
<reference evidence="2" key="1">
    <citation type="submission" date="2015-04" db="UniProtKB">
        <authorList>
            <consortium name="EnsemblPlants"/>
        </authorList>
    </citation>
    <scope>IDENTIFICATION</scope>
</reference>
<accession>A0A0E0F8Q6</accession>
<keyword evidence="1" id="KW-0732">Signal</keyword>
<dbReference type="PANTHER" id="PTHR35832:SF10">
    <property type="entry name" value="OS06G0314501 PROTEIN"/>
    <property type="match status" value="1"/>
</dbReference>
<dbReference type="PANTHER" id="PTHR35832">
    <property type="entry name" value="OS12G0248400 PROTEIN-RELATED"/>
    <property type="match status" value="1"/>
</dbReference>
<dbReference type="HOGENOM" id="CLU_089103_0_0_1"/>
<dbReference type="Proteomes" id="UP000008021">
    <property type="component" value="Chromosome 11"/>
</dbReference>
<reference evidence="2" key="2">
    <citation type="submission" date="2018-05" db="EMBL/GenBank/DDBJ databases">
        <title>OmerRS3 (Oryza meridionalis Reference Sequence Version 3).</title>
        <authorList>
            <person name="Zhang J."/>
            <person name="Kudrna D."/>
            <person name="Lee S."/>
            <person name="Talag J."/>
            <person name="Welchert J."/>
            <person name="Wing R.A."/>
        </authorList>
    </citation>
    <scope>NUCLEOTIDE SEQUENCE [LARGE SCALE GENOMIC DNA]</scope>
    <source>
        <strain evidence="2">cv. OR44</strain>
    </source>
</reference>